<dbReference type="InterPro" id="IPR013149">
    <property type="entry name" value="ADH-like_C"/>
</dbReference>
<dbReference type="InterPro" id="IPR049551">
    <property type="entry name" value="PKS_DH_C"/>
</dbReference>
<dbReference type="PROSITE" id="PS52019">
    <property type="entry name" value="PKS_MFAS_DH"/>
    <property type="match status" value="1"/>
</dbReference>
<dbReference type="PROSITE" id="PS00606">
    <property type="entry name" value="KS3_1"/>
    <property type="match status" value="1"/>
</dbReference>
<dbReference type="InterPro" id="IPR011032">
    <property type="entry name" value="GroES-like_sf"/>
</dbReference>
<evidence type="ECO:0000256" key="4">
    <source>
        <dbReference type="ARBA" id="ARBA00022857"/>
    </source>
</evidence>
<dbReference type="InterPro" id="IPR009081">
    <property type="entry name" value="PP-bd_ACP"/>
</dbReference>
<dbReference type="GO" id="GO:0044550">
    <property type="term" value="P:secondary metabolite biosynthetic process"/>
    <property type="evidence" value="ECO:0007669"/>
    <property type="project" value="TreeGrafter"/>
</dbReference>
<keyword evidence="7" id="KW-0012">Acyltransferase</keyword>
<keyword evidence="1" id="KW-0596">Phosphopantetheine</keyword>
<dbReference type="SMART" id="SM00827">
    <property type="entry name" value="PKS_AT"/>
    <property type="match status" value="1"/>
</dbReference>
<dbReference type="GO" id="GO:0016491">
    <property type="term" value="F:oxidoreductase activity"/>
    <property type="evidence" value="ECO:0007669"/>
    <property type="project" value="UniProtKB-KW"/>
</dbReference>
<dbReference type="InterPro" id="IPR049900">
    <property type="entry name" value="PKS_mFAS_DH"/>
</dbReference>
<dbReference type="Pfam" id="PF00107">
    <property type="entry name" value="ADH_zinc_N"/>
    <property type="match status" value="1"/>
</dbReference>
<dbReference type="InterPro" id="IPR042104">
    <property type="entry name" value="PKS_dehydratase_sf"/>
</dbReference>
<feature type="region of interest" description="C-terminal hotdog fold" evidence="8">
    <location>
        <begin position="1052"/>
        <end position="1205"/>
    </location>
</feature>
<name>A0A401L3V1_ASPAW</name>
<dbReference type="Pfam" id="PF08240">
    <property type="entry name" value="ADH_N"/>
    <property type="match status" value="1"/>
</dbReference>
<dbReference type="EMBL" id="BDHI01000028">
    <property type="protein sequence ID" value="GCB26187.1"/>
    <property type="molecule type" value="Genomic_DNA"/>
</dbReference>
<evidence type="ECO:0000259" key="11">
    <source>
        <dbReference type="PROSITE" id="PS52019"/>
    </source>
</evidence>
<keyword evidence="4" id="KW-0521">NADP</keyword>
<dbReference type="PROSITE" id="PS52004">
    <property type="entry name" value="KS3_2"/>
    <property type="match status" value="1"/>
</dbReference>
<dbReference type="InterPro" id="IPR057326">
    <property type="entry name" value="KR_dom"/>
</dbReference>
<proteinExistence type="predicted"/>
<dbReference type="Pfam" id="PF00550">
    <property type="entry name" value="PP-binding"/>
    <property type="match status" value="1"/>
</dbReference>
<evidence type="ECO:0000256" key="3">
    <source>
        <dbReference type="ARBA" id="ARBA00022679"/>
    </source>
</evidence>
<evidence type="ECO:0000313" key="12">
    <source>
        <dbReference type="EMBL" id="GCB26187.1"/>
    </source>
</evidence>
<dbReference type="InterPro" id="IPR016039">
    <property type="entry name" value="Thiolase-like"/>
</dbReference>
<dbReference type="SUPFAM" id="SSF52151">
    <property type="entry name" value="FabD/lysophospholipase-like"/>
    <property type="match status" value="1"/>
</dbReference>
<dbReference type="Pfam" id="PF08659">
    <property type="entry name" value="KR"/>
    <property type="match status" value="1"/>
</dbReference>
<dbReference type="InterPro" id="IPR014031">
    <property type="entry name" value="Ketoacyl_synth_C"/>
</dbReference>
<keyword evidence="5" id="KW-0560">Oxidoreductase</keyword>
<evidence type="ECO:0000256" key="6">
    <source>
        <dbReference type="ARBA" id="ARBA00023268"/>
    </source>
</evidence>
<dbReference type="SMART" id="SM00826">
    <property type="entry name" value="PKS_DH"/>
    <property type="match status" value="1"/>
</dbReference>
<dbReference type="SUPFAM" id="SSF55048">
    <property type="entry name" value="Probable ACP-binding domain of malonyl-CoA ACP transacylase"/>
    <property type="match status" value="1"/>
</dbReference>
<dbReference type="InterPro" id="IPR016036">
    <property type="entry name" value="Malonyl_transacylase_ACP-bd"/>
</dbReference>
<dbReference type="Gene3D" id="3.40.50.720">
    <property type="entry name" value="NAD(P)-binding Rossmann-like Domain"/>
    <property type="match status" value="2"/>
</dbReference>
<dbReference type="InterPro" id="IPR001227">
    <property type="entry name" value="Ac_transferase_dom_sf"/>
</dbReference>
<dbReference type="Pfam" id="PF23114">
    <property type="entry name" value="NAD-bd_HRPKS_sdrA"/>
    <property type="match status" value="1"/>
</dbReference>
<dbReference type="STRING" id="105351.A0A401L3V1"/>
<feature type="domain" description="PKS/mFAS DH" evidence="11">
    <location>
        <begin position="903"/>
        <end position="1205"/>
    </location>
</feature>
<dbReference type="Pfam" id="PF16197">
    <property type="entry name" value="KAsynt_C_assoc"/>
    <property type="match status" value="1"/>
</dbReference>
<dbReference type="CDD" id="cd05195">
    <property type="entry name" value="enoyl_red"/>
    <property type="match status" value="1"/>
</dbReference>
<organism evidence="12 13">
    <name type="scientific">Aspergillus awamori</name>
    <name type="common">Black koji mold</name>
    <dbReference type="NCBI Taxonomy" id="105351"/>
    <lineage>
        <taxon>Eukaryota</taxon>
        <taxon>Fungi</taxon>
        <taxon>Dikarya</taxon>
        <taxon>Ascomycota</taxon>
        <taxon>Pezizomycotina</taxon>
        <taxon>Eurotiomycetes</taxon>
        <taxon>Eurotiomycetidae</taxon>
        <taxon>Eurotiales</taxon>
        <taxon>Aspergillaceae</taxon>
        <taxon>Aspergillus</taxon>
    </lineage>
</organism>
<dbReference type="Gene3D" id="3.90.180.10">
    <property type="entry name" value="Medium-chain alcohol dehydrogenases, catalytic domain"/>
    <property type="match status" value="1"/>
</dbReference>
<evidence type="ECO:0000259" key="9">
    <source>
        <dbReference type="PROSITE" id="PS50075"/>
    </source>
</evidence>
<dbReference type="Pfam" id="PF21089">
    <property type="entry name" value="PKS_DH_N"/>
    <property type="match status" value="1"/>
</dbReference>
<keyword evidence="2" id="KW-0597">Phosphoprotein</keyword>
<dbReference type="GO" id="GO:0008270">
    <property type="term" value="F:zinc ion binding"/>
    <property type="evidence" value="ECO:0007669"/>
    <property type="project" value="InterPro"/>
</dbReference>
<dbReference type="PROSITE" id="PS01162">
    <property type="entry name" value="QOR_ZETA_CRYSTAL"/>
    <property type="match status" value="1"/>
</dbReference>
<evidence type="ECO:0000313" key="13">
    <source>
        <dbReference type="Proteomes" id="UP000286921"/>
    </source>
</evidence>
<dbReference type="InterPro" id="IPR050091">
    <property type="entry name" value="PKS_NRPS_Biosynth_Enz"/>
</dbReference>
<reference evidence="12 13" key="1">
    <citation type="submission" date="2016-09" db="EMBL/GenBank/DDBJ databases">
        <title>Aspergillus awamori IFM 58123T.</title>
        <authorList>
            <person name="Kusuya Y."/>
            <person name="Shimizu M."/>
            <person name="Takahashi H."/>
            <person name="Yaguchi T."/>
        </authorList>
    </citation>
    <scope>NUCLEOTIDE SEQUENCE [LARGE SCALE GENOMIC DNA]</scope>
    <source>
        <strain evidence="12 13">IFM 58123</strain>
    </source>
</reference>
<dbReference type="SUPFAM" id="SSF47336">
    <property type="entry name" value="ACP-like"/>
    <property type="match status" value="1"/>
</dbReference>
<dbReference type="PANTHER" id="PTHR43775">
    <property type="entry name" value="FATTY ACID SYNTHASE"/>
    <property type="match status" value="1"/>
</dbReference>
<dbReference type="InterPro" id="IPR014043">
    <property type="entry name" value="Acyl_transferase_dom"/>
</dbReference>
<dbReference type="SUPFAM" id="SSF53901">
    <property type="entry name" value="Thiolase-like"/>
    <property type="match status" value="1"/>
</dbReference>
<comment type="caution">
    <text evidence="12">The sequence shown here is derived from an EMBL/GenBank/DDBJ whole genome shotgun (WGS) entry which is preliminary data.</text>
</comment>
<feature type="active site" description="Proton donor; for dehydratase activity" evidence="8">
    <location>
        <position position="1115"/>
    </location>
</feature>
<dbReference type="Gene3D" id="3.40.47.10">
    <property type="match status" value="1"/>
</dbReference>
<protein>
    <submittedName>
        <fullName evidence="12">Lovastatin diketide synthase LovF</fullName>
    </submittedName>
</protein>
<keyword evidence="3" id="KW-0808">Transferase</keyword>
<evidence type="ECO:0000259" key="10">
    <source>
        <dbReference type="PROSITE" id="PS52004"/>
    </source>
</evidence>
<dbReference type="InterPro" id="IPR013154">
    <property type="entry name" value="ADH-like_N"/>
</dbReference>
<dbReference type="Gene3D" id="3.30.70.3290">
    <property type="match status" value="2"/>
</dbReference>
<dbReference type="SUPFAM" id="SSF51735">
    <property type="entry name" value="NAD(P)-binding Rossmann-fold domains"/>
    <property type="match status" value="2"/>
</dbReference>
<dbReference type="InterPro" id="IPR036291">
    <property type="entry name" value="NAD(P)-bd_dom_sf"/>
</dbReference>
<dbReference type="InterPro" id="IPR020807">
    <property type="entry name" value="PKS_DH"/>
</dbReference>
<dbReference type="Gene3D" id="3.40.366.10">
    <property type="entry name" value="Malonyl-Coenzyme A Acyl Carrier Protein, domain 2"/>
    <property type="match status" value="3"/>
</dbReference>
<keyword evidence="13" id="KW-1185">Reference proteome</keyword>
<dbReference type="InterPro" id="IPR016035">
    <property type="entry name" value="Acyl_Trfase/lysoPLipase"/>
</dbReference>
<dbReference type="PANTHER" id="PTHR43775:SF50">
    <property type="entry name" value="HIGHLY REDUCING POLYKETIDE SYNTHASE SRDA"/>
    <property type="match status" value="1"/>
</dbReference>
<dbReference type="InterPro" id="IPR020841">
    <property type="entry name" value="PKS_Beta-ketoAc_synthase_dom"/>
</dbReference>
<dbReference type="GO" id="GO:0004312">
    <property type="term" value="F:fatty acid synthase activity"/>
    <property type="evidence" value="ECO:0007669"/>
    <property type="project" value="TreeGrafter"/>
</dbReference>
<feature type="active site" description="Proton acceptor; for dehydratase activity" evidence="8">
    <location>
        <position position="935"/>
    </location>
</feature>
<dbReference type="FunFam" id="3.40.50.720:FF:000209">
    <property type="entry name" value="Polyketide synthase Pks12"/>
    <property type="match status" value="1"/>
</dbReference>
<dbReference type="PROSITE" id="PS50075">
    <property type="entry name" value="CARRIER"/>
    <property type="match status" value="1"/>
</dbReference>
<dbReference type="GO" id="GO:0006633">
    <property type="term" value="P:fatty acid biosynthetic process"/>
    <property type="evidence" value="ECO:0007669"/>
    <property type="project" value="InterPro"/>
</dbReference>
<dbReference type="Pfam" id="PF00698">
    <property type="entry name" value="Acyl_transf_1"/>
    <property type="match status" value="2"/>
</dbReference>
<evidence type="ECO:0000256" key="2">
    <source>
        <dbReference type="ARBA" id="ARBA00022553"/>
    </source>
</evidence>
<dbReference type="GO" id="GO:1901336">
    <property type="term" value="P:lactone biosynthetic process"/>
    <property type="evidence" value="ECO:0007669"/>
    <property type="project" value="UniProtKB-ARBA"/>
</dbReference>
<dbReference type="SUPFAM" id="SSF50129">
    <property type="entry name" value="GroES-like"/>
    <property type="match status" value="1"/>
</dbReference>
<keyword evidence="6" id="KW-0511">Multifunctional enzyme</keyword>
<dbReference type="SMART" id="SM00822">
    <property type="entry name" value="PKS_KR"/>
    <property type="match status" value="1"/>
</dbReference>
<dbReference type="InterPro" id="IPR056501">
    <property type="entry name" value="NAD-bd_HRPKS_sdrA"/>
</dbReference>
<dbReference type="Proteomes" id="UP000286921">
    <property type="component" value="Unassembled WGS sequence"/>
</dbReference>
<dbReference type="Pfam" id="PF02801">
    <property type="entry name" value="Ketoacyl-synt_C"/>
    <property type="match status" value="1"/>
</dbReference>
<dbReference type="Pfam" id="PF14765">
    <property type="entry name" value="PS-DH"/>
    <property type="match status" value="1"/>
</dbReference>
<dbReference type="Gene3D" id="3.10.129.110">
    <property type="entry name" value="Polyketide synthase dehydratase"/>
    <property type="match status" value="1"/>
</dbReference>
<accession>A0A401L3V1</accession>
<dbReference type="InterPro" id="IPR036736">
    <property type="entry name" value="ACP-like_sf"/>
</dbReference>
<dbReference type="InterPro" id="IPR002364">
    <property type="entry name" value="Quin_OxRdtase/zeta-crystal_CS"/>
</dbReference>
<feature type="domain" description="Ketosynthase family 3 (KS3)" evidence="10">
    <location>
        <begin position="11"/>
        <end position="431"/>
    </location>
</feature>
<dbReference type="GO" id="GO:0004315">
    <property type="term" value="F:3-oxoacyl-[acyl-carrier-protein] synthase activity"/>
    <property type="evidence" value="ECO:0007669"/>
    <property type="project" value="InterPro"/>
</dbReference>
<dbReference type="InterPro" id="IPR020843">
    <property type="entry name" value="ER"/>
</dbReference>
<dbReference type="Pfam" id="PF00109">
    <property type="entry name" value="ketoacyl-synt"/>
    <property type="match status" value="1"/>
</dbReference>
<dbReference type="InterPro" id="IPR018201">
    <property type="entry name" value="Ketoacyl_synth_AS"/>
</dbReference>
<dbReference type="Gene3D" id="1.10.1200.10">
    <property type="entry name" value="ACP-like"/>
    <property type="match status" value="1"/>
</dbReference>
<dbReference type="SMART" id="SM00829">
    <property type="entry name" value="PKS_ER"/>
    <property type="match status" value="1"/>
</dbReference>
<feature type="region of interest" description="N-terminal hotdog fold" evidence="8">
    <location>
        <begin position="903"/>
        <end position="1036"/>
    </location>
</feature>
<sequence length="2193" mass="239721">MAQPTPTSTSVEPIAVIGIGCRLPGHASSPSKLWHLLVNNETGYGPVPPSRYNAAAYYHPDADRPGSINSTGGYFIQEDIRAFENAFFGINNLEATSMDPQQRKLLEVTYEALENAGVPLETVHGSNTAVYVGNYTNDFLNMQYKDPEYFSRYSATGSGLAALANRITHCFDLRGPSHVVDTACSSSLYALHTACLALDAGDCDAAVVAAANLIQSPEQQMVGVKAGILSPEAICHTFDESANGYARAEGVSAVYLKRLSDALRDGDPVRSVVRGTAVNGNGRTPGISQPSVEGQKAVIRAAYRRADLHADQGQAHGTGTKVGDPTEVEAISNVFRHRTGRPTLVGGVKPNLGHSEGASGLSGLIKVILALENKTLPATVGIKTINPSIKCKEWNVEIVTANQAWPMSHLPRASVNSFGFGGSNSHAIVEAWEEDVLTNGCGDSPVEEDPERLYLLPLSARSETSLRQMATDLADFTAHSTQPIQINDLAFTLSCRRSRMATRGFFIASQASLNKGLNMENLKMADSHTEGPFPFVFAYTGQGAQWAGMGKELLSHSSVFRKTIKYLDFCLRTLSPKDAPAWTLEGILRGDETRDISTAEIAQPLSYAAGAIDDRQAIFAAYFRGAVVAGVSAEGSMVAVGLESEKALAIIKEYGLGESVIAACANSPESTTVSGDAIAVDSLLKVFQKRDIWARKLMTGGKAYHSHHMKAVGPKYEALLERYWDRTDGNVSGQVNGHINGYANGHANGYTNGNVNGHANEDVNDQTDTPTPSVAIISTATVQFEAAIKITLEKGSYHLTELGPHSALQLPIKQTASALKQSHYTYDSALIRRQDAWFTILQLIGSLFLQGHDELQYHKMFADTPQPHVLVDLPPYPWEYSLPTLWTEPRASIEFRHRKYPRHELLGSQVSGGNTGGVTWRNVLSLHEADRLTHHCLGAWVMFPAAAYIAMAVEAMCQVAGLQLENSPGVELRDLKFVKALDMDIEKKPSVEIFSEMRPMAISSVTKFRYLGEVQCRVDRWQFSGDLAYDAAVRLADSPRISRNIRLDRSKMQQDAVRVWYDRFLQVGLNWGPRFAVLEEIFRERARTAPIAASTTRLQQGDKFGQYIAHPISIDAMLQTSFIVTTGGWVNKLRATVPVAMDSVYVAPPSAIDMDTSKPWYVDTRSEAVGFGTHRIDAELFNSSDQVLIRMSQARCIAYQGNRQAETTEQRNPLVRAVWKPDLSALTSSGLNKYLDYYFTRVYGSNKNANDVLCLAGVLDLACHQRCNSNILELGSRTQISDSVRGIGLWTPDLVGRVTSGAIFIMKGDAPSGDVTRTKVIRGSGSFPVTVGTISGLISQGKVVKTATVVVTRDEEIACLDIKLQKILQEYLDHPSVSFACPSMNEHEMTQLKSLIDRVAKIVWLVKGGFIDGENPDFAPVLGLSRALMLEQPSLQFAVLDLDDKSASSIDTLDNIVSVDPGHMDMIHFVQEDYPTPLHPDYVEVSVKSVGMNAKDLYAISAKVDTKDATCSCVCAGVITAVGNNVSDFEIGDRVVAMAPSHFATIERLPEWAVLKIRDEEDFTTTSTIPLVFSTVIYALSHRAKLQPGESVLIHSAAGGGGMAAIQYAKHLGAKIFATVGNGTEKSFLVEKYGVDPAHIFSSRNSSFLPAIMKATSGQGVDVVLNSLAGDLLRSSFEACADFGRFIDIGKRDILDHGLLDMSTFGRNVSFMAFDLSNLYLSKKHIHHQLWKALLTESLDLVRSKICEPCFPIKTFETSEITDAFRHLSLGTRLGKVTVSFQDPNTNIRVVPEKYETAFSPQKCYLMVGGLGGLGRSISTWMISCGARRFVFLSRSGIDKPEAKDLVEYLQAQGAYVTVIRGDVCRYEDVERAVEAGDYPIGGVIQAAMALDEAIWSDMPHSAWQTTMGPKVQGTWNLHNALRQNSRDSQLDFFIMTSSISGTVGTATESNYCAANSFLDAFARYRNHLGLPAISIGYGMISELGYMHEHPDIEALMKRGGVHPINEDELIQIMNMALVNQRPCTWDSRYDHLAGSHILTGVEFTGLQEQRERGFEGDNHVLADPRAALFTESFARRAAGEGEGKCETRNATAHLPKNIARALRENQDVESTLNALRTVLSTKISNLILLPETDLKADQPLGDSGLDSMLAAEFRTFIFRMFEVDIPFVVFLKRSTTVNLLTDMIAQGLHAGT</sequence>
<dbReference type="SMART" id="SM00825">
    <property type="entry name" value="PKS_KS"/>
    <property type="match status" value="1"/>
</dbReference>
<gene>
    <name evidence="12" type="ORF">AAWM_09072</name>
</gene>
<dbReference type="InterPro" id="IPR013968">
    <property type="entry name" value="PKS_KR"/>
</dbReference>
<dbReference type="InterPro" id="IPR032821">
    <property type="entry name" value="PKS_assoc"/>
</dbReference>
<evidence type="ECO:0000256" key="8">
    <source>
        <dbReference type="PROSITE-ProRule" id="PRU01363"/>
    </source>
</evidence>
<dbReference type="InterPro" id="IPR049552">
    <property type="entry name" value="PKS_DH_N"/>
</dbReference>
<dbReference type="CDD" id="cd00833">
    <property type="entry name" value="PKS"/>
    <property type="match status" value="1"/>
</dbReference>
<evidence type="ECO:0000256" key="1">
    <source>
        <dbReference type="ARBA" id="ARBA00022450"/>
    </source>
</evidence>
<dbReference type="InterPro" id="IPR014030">
    <property type="entry name" value="Ketoacyl_synth_N"/>
</dbReference>
<feature type="domain" description="Carrier" evidence="9">
    <location>
        <begin position="2110"/>
        <end position="2189"/>
    </location>
</feature>
<evidence type="ECO:0000256" key="5">
    <source>
        <dbReference type="ARBA" id="ARBA00023002"/>
    </source>
</evidence>
<evidence type="ECO:0000256" key="7">
    <source>
        <dbReference type="ARBA" id="ARBA00023315"/>
    </source>
</evidence>